<dbReference type="GO" id="GO:0005840">
    <property type="term" value="C:ribosome"/>
    <property type="evidence" value="ECO:0007669"/>
    <property type="project" value="UniProtKB-KW"/>
</dbReference>
<dbReference type="PROSITE" id="PS01104">
    <property type="entry name" value="RIBOSOMAL_L13E"/>
    <property type="match status" value="1"/>
</dbReference>
<evidence type="ECO:0000256" key="10">
    <source>
        <dbReference type="ARBA" id="ARBA00023004"/>
    </source>
</evidence>
<evidence type="ECO:0000256" key="1">
    <source>
        <dbReference type="ARBA" id="ARBA00001971"/>
    </source>
</evidence>
<dbReference type="PRINTS" id="PR00463">
    <property type="entry name" value="EP450I"/>
</dbReference>
<evidence type="ECO:0000256" key="6">
    <source>
        <dbReference type="ARBA" id="ARBA00022723"/>
    </source>
</evidence>
<dbReference type="PRINTS" id="PR00385">
    <property type="entry name" value="P450"/>
</dbReference>
<evidence type="ECO:0000256" key="9">
    <source>
        <dbReference type="ARBA" id="ARBA00023002"/>
    </source>
</evidence>
<protein>
    <recommendedName>
        <fullName evidence="12">60S ribosomal protein L13</fullName>
    </recommendedName>
</protein>
<name>A0A9Q0F241_9ROSI</name>
<evidence type="ECO:0000256" key="3">
    <source>
        <dbReference type="ARBA" id="ARBA00005640"/>
    </source>
</evidence>
<proteinExistence type="inferred from homology"/>
<comment type="similarity">
    <text evidence="3 12">Belongs to the eukaryotic ribosomal protein eL13 family.</text>
</comment>
<comment type="cofactor">
    <cofactor evidence="1">
        <name>heme</name>
        <dbReference type="ChEBI" id="CHEBI:30413"/>
    </cofactor>
</comment>
<comment type="similarity">
    <text evidence="4">Belongs to the cytochrome P450 family.</text>
</comment>
<dbReference type="GO" id="GO:0004497">
    <property type="term" value="F:monooxygenase activity"/>
    <property type="evidence" value="ECO:0007669"/>
    <property type="project" value="InterPro"/>
</dbReference>
<dbReference type="CDD" id="cd11043">
    <property type="entry name" value="CYP90-like"/>
    <property type="match status" value="2"/>
</dbReference>
<dbReference type="InterPro" id="IPR001380">
    <property type="entry name" value="Ribosomal_eL13"/>
</dbReference>
<keyword evidence="7 12" id="KW-0689">Ribosomal protein</keyword>
<keyword evidence="11 12" id="KW-0687">Ribonucleoprotein</keyword>
<evidence type="ECO:0000256" key="5">
    <source>
        <dbReference type="ARBA" id="ARBA00022692"/>
    </source>
</evidence>
<dbReference type="OrthoDB" id="1372046at2759"/>
<dbReference type="Pfam" id="PF00067">
    <property type="entry name" value="p450"/>
    <property type="match status" value="3"/>
</dbReference>
<accession>A0A9Q0F241</accession>
<dbReference type="InterPro" id="IPR018256">
    <property type="entry name" value="Ribosomal_eL13_CS"/>
</dbReference>
<evidence type="ECO:0000256" key="13">
    <source>
        <dbReference type="SAM" id="MobiDB-lite"/>
    </source>
</evidence>
<dbReference type="GO" id="GO:1990904">
    <property type="term" value="C:ribonucleoprotein complex"/>
    <property type="evidence" value="ECO:0007669"/>
    <property type="project" value="UniProtKB-KW"/>
</dbReference>
<dbReference type="EMBL" id="JAKUCV010007441">
    <property type="protein sequence ID" value="KAJ4823489.1"/>
    <property type="molecule type" value="Genomic_DNA"/>
</dbReference>
<evidence type="ECO:0000256" key="2">
    <source>
        <dbReference type="ARBA" id="ARBA00004167"/>
    </source>
</evidence>
<dbReference type="GO" id="GO:0016020">
    <property type="term" value="C:membrane"/>
    <property type="evidence" value="ECO:0007669"/>
    <property type="project" value="UniProtKB-SubCell"/>
</dbReference>
<evidence type="ECO:0000256" key="8">
    <source>
        <dbReference type="ARBA" id="ARBA00022989"/>
    </source>
</evidence>
<keyword evidence="8" id="KW-0472">Membrane</keyword>
<dbReference type="Gene3D" id="1.10.630.10">
    <property type="entry name" value="Cytochrome P450"/>
    <property type="match status" value="3"/>
</dbReference>
<dbReference type="GO" id="GO:0016705">
    <property type="term" value="F:oxidoreductase activity, acting on paired donors, with incorporation or reduction of molecular oxygen"/>
    <property type="evidence" value="ECO:0007669"/>
    <property type="project" value="InterPro"/>
</dbReference>
<dbReference type="PROSITE" id="PS00086">
    <property type="entry name" value="CYTOCHROME_P450"/>
    <property type="match status" value="2"/>
</dbReference>
<comment type="subcellular location">
    <subcellularLocation>
        <location evidence="2">Membrane</location>
        <topology evidence="2">Single-pass membrane protein</topology>
    </subcellularLocation>
</comment>
<evidence type="ECO:0000256" key="4">
    <source>
        <dbReference type="ARBA" id="ARBA00010617"/>
    </source>
</evidence>
<feature type="region of interest" description="Disordered" evidence="13">
    <location>
        <begin position="46"/>
        <end position="71"/>
    </location>
</feature>
<evidence type="ECO:0000256" key="11">
    <source>
        <dbReference type="ARBA" id="ARBA00023274"/>
    </source>
</evidence>
<dbReference type="FunFam" id="1.10.630.10:FF:000022">
    <property type="entry name" value="Taxadiene 5-alpha hydroxylase"/>
    <property type="match status" value="1"/>
</dbReference>
<evidence type="ECO:0000256" key="7">
    <source>
        <dbReference type="ARBA" id="ARBA00022980"/>
    </source>
</evidence>
<evidence type="ECO:0000313" key="15">
    <source>
        <dbReference type="Proteomes" id="UP001141552"/>
    </source>
</evidence>
<gene>
    <name evidence="14" type="ORF">Tsubulata_015512</name>
</gene>
<dbReference type="InterPro" id="IPR017972">
    <property type="entry name" value="Cyt_P450_CS"/>
</dbReference>
<dbReference type="SUPFAM" id="SSF48264">
    <property type="entry name" value="Cytochrome P450"/>
    <property type="match status" value="3"/>
</dbReference>
<dbReference type="GO" id="GO:0005506">
    <property type="term" value="F:iron ion binding"/>
    <property type="evidence" value="ECO:0007669"/>
    <property type="project" value="InterPro"/>
</dbReference>
<dbReference type="Proteomes" id="UP001141552">
    <property type="component" value="Unassembled WGS sequence"/>
</dbReference>
<reference evidence="14" key="2">
    <citation type="journal article" date="2023" name="Plants (Basel)">
        <title>Annotation of the Turnera subulata (Passifloraceae) Draft Genome Reveals the S-Locus Evolved after the Divergence of Turneroideae from Passifloroideae in a Stepwise Manner.</title>
        <authorList>
            <person name="Henning P.M."/>
            <person name="Roalson E.H."/>
            <person name="Mir W."/>
            <person name="McCubbin A.G."/>
            <person name="Shore J.S."/>
        </authorList>
    </citation>
    <scope>NUCLEOTIDE SEQUENCE</scope>
    <source>
        <strain evidence="14">F60SS</strain>
    </source>
</reference>
<keyword evidence="9" id="KW-0560">Oxidoreductase</keyword>
<keyword evidence="6" id="KW-0479">Metal-binding</keyword>
<dbReference type="InterPro" id="IPR001128">
    <property type="entry name" value="Cyt_P450"/>
</dbReference>
<dbReference type="Gene3D" id="1.20.5.110">
    <property type="match status" value="1"/>
</dbReference>
<keyword evidence="5" id="KW-0812">Transmembrane</keyword>
<dbReference type="PANTHER" id="PTHR24286:SF53">
    <property type="entry name" value="BETA-AMYRIN 28-OXIDASE-LIKE"/>
    <property type="match status" value="1"/>
</dbReference>
<sequence>MVSSSIRVWFTSKGSVKMVKHNNEIPGAHFKKHWQNYVKTWFNQPARKTRRRNARQTKAAQQFPRPTAGPLRPVVHGQTLKYNMKLKAGRGFSLEELKAAGIPKKLAPTIGIAVDHRRRNRSLEGLQTNVQRLKTYKAKLVVFPRRARKFKAGDSTAEELASATQVQGQYLPIVSDKPSVELVKVTEEMKSFKAYDKLRLERTNKRHIGARMKKAAEAEKEESKNCFITLYKRNKLAGFELPPGKKGWPIIGETLEFAMAGRRGAPEKFVKDRMSKYSPEVFKTSLLGVDMAVFCGASGNKFLFTKENKYVTSWWPKSLGKILVTEDGQGNMQQQSKDLRHNFLSEFLKPEALREYIPIMDSMAKEHMEAHWVPNKEVRVFPLTKEYTFALACNLFMNIKDSKHVARVSQPFQEIIAGLFSVPINFPGTPFSRAIKGGKRIREELALIIKQRRRELLENKDTRKVSEYNDAMISDRIIGLLVASYDTVSTAIAFSLMYIAEYPHVYEQVFKEHMEIAKSKQAGELLNWQDIQKMKYSWCVACEAMRLLPPAEGAFREAITDFTYEGFTIPKGWKTHWSVHTTHKNPKYFPNPEKFDPSRFEGNGPIPYSFVPFGGGPRMCPGKEYARLEMLVFIHNVVTKFKLRKAKPDEKILYHHSPYPENGLKGWPIIGETLEYAMAGRRGDPEKFVMDRMSKYSPEVFKTSLLGQDTAVFCGASGNKFLFSKENKYVTSWWPKNVEKILISEENRGKSPQKAKDFRQKFLHEYLKPDALHEYIPIMDSMSKQHLQENWVPNEQVKVFTLAQQYNFALACSLFISIKDPDQLNKVSQPFKEVLTGIFSVPINFPGTRFNRAIKMGKRIREELVGIIKQRRRELLENKVSEFSDSEICDRMMVLLVAAYGTTSKAITFSLKFIAEYPHVYDQVFKEQTGIAESKQPGELLNWQDIQKMKYSWCVACEAMRLVPPSDGTFREAITDFTFEGYTIPKGWKIHWSVHTTHKIPKYFPDPEKFDPSRFEGNEPIPYSFVPFVEDLEFALGKIACVDIERWISWSYTWFSHSLHPFSLSTLPGTTSEQNLQGWPFLGETLEFAMAGRRGAPEKYVNDRMTKYSGEVFKTSLLGEDMAVFCGASGNKFLFSKENKYVTSWWPKPVEQILCSKESIGKSSQQNQDLRKNYLHEFLKPDALHEYIPIMDSMVKQHLQENWVPNKEVKVNRVSQPFKDILTGLLSVPINFPGTTYNRAVKQGKRIREELIGIIKQRRKELLENKETRKIDILTRLLQISEFTDNEICDRIVGMLVASYDTVSTSITMSLKYIADYPHVYNKVFQEQMEIVKSKQAGDLLNWQDIQKMKYTWCVACEAMRLLPPARGAFRQAITDFTYQGFTIPKGWKIHWSVHSTHKNPKYFPEPETFDPSRFEGNGPIPYSFVPFGGGPRMCPGKEYARLEMLVFIHNVVTKFKLRMVNPDEKIVYNFTPYPENGLL</sequence>
<dbReference type="GO" id="GO:0003735">
    <property type="term" value="F:structural constituent of ribosome"/>
    <property type="evidence" value="ECO:0007669"/>
    <property type="project" value="InterPro"/>
</dbReference>
<evidence type="ECO:0000313" key="14">
    <source>
        <dbReference type="EMBL" id="KAJ4823489.1"/>
    </source>
</evidence>
<dbReference type="Pfam" id="PF01294">
    <property type="entry name" value="Ribosomal_L13e"/>
    <property type="match status" value="1"/>
</dbReference>
<dbReference type="PANTHER" id="PTHR24286">
    <property type="entry name" value="CYTOCHROME P450 26"/>
    <property type="match status" value="1"/>
</dbReference>
<reference evidence="14" key="1">
    <citation type="submission" date="2022-02" db="EMBL/GenBank/DDBJ databases">
        <authorList>
            <person name="Henning P.M."/>
            <person name="McCubbin A.G."/>
            <person name="Shore J.S."/>
        </authorList>
    </citation>
    <scope>NUCLEOTIDE SEQUENCE</scope>
    <source>
        <strain evidence="14">F60SS</strain>
        <tissue evidence="14">Leaves</tissue>
    </source>
</reference>
<evidence type="ECO:0000256" key="12">
    <source>
        <dbReference type="RuleBase" id="RU000572"/>
    </source>
</evidence>
<dbReference type="GO" id="GO:0016125">
    <property type="term" value="P:sterol metabolic process"/>
    <property type="evidence" value="ECO:0007669"/>
    <property type="project" value="TreeGrafter"/>
</dbReference>
<keyword evidence="10" id="KW-0408">Iron</keyword>
<feature type="non-terminal residue" evidence="14">
    <location>
        <position position="1"/>
    </location>
</feature>
<organism evidence="14 15">
    <name type="scientific">Turnera subulata</name>
    <dbReference type="NCBI Taxonomy" id="218843"/>
    <lineage>
        <taxon>Eukaryota</taxon>
        <taxon>Viridiplantae</taxon>
        <taxon>Streptophyta</taxon>
        <taxon>Embryophyta</taxon>
        <taxon>Tracheophyta</taxon>
        <taxon>Spermatophyta</taxon>
        <taxon>Magnoliopsida</taxon>
        <taxon>eudicotyledons</taxon>
        <taxon>Gunneridae</taxon>
        <taxon>Pentapetalae</taxon>
        <taxon>rosids</taxon>
        <taxon>fabids</taxon>
        <taxon>Malpighiales</taxon>
        <taxon>Passifloraceae</taxon>
        <taxon>Turnera</taxon>
    </lineage>
</organism>
<dbReference type="GO" id="GO:0006412">
    <property type="term" value="P:translation"/>
    <property type="evidence" value="ECO:0007669"/>
    <property type="project" value="InterPro"/>
</dbReference>
<dbReference type="InterPro" id="IPR002401">
    <property type="entry name" value="Cyt_P450_E_grp-I"/>
</dbReference>
<dbReference type="GO" id="GO:0020037">
    <property type="term" value="F:heme binding"/>
    <property type="evidence" value="ECO:0007669"/>
    <property type="project" value="InterPro"/>
</dbReference>
<dbReference type="FunFam" id="1.20.5.110:FF:000003">
    <property type="entry name" value="60S ribosomal protein L13"/>
    <property type="match status" value="1"/>
</dbReference>
<dbReference type="InterPro" id="IPR036396">
    <property type="entry name" value="Cyt_P450_sf"/>
</dbReference>
<comment type="caution">
    <text evidence="14">The sequence shown here is derived from an EMBL/GenBank/DDBJ whole genome shotgun (WGS) entry which is preliminary data.</text>
</comment>
<dbReference type="HAMAP" id="MF_00499">
    <property type="entry name" value="Ribosomal_eL13"/>
    <property type="match status" value="1"/>
</dbReference>
<keyword evidence="8" id="KW-1133">Transmembrane helix</keyword>
<keyword evidence="15" id="KW-1185">Reference proteome</keyword>